<feature type="compositionally biased region" description="Low complexity" evidence="7">
    <location>
        <begin position="149"/>
        <end position="160"/>
    </location>
</feature>
<evidence type="ECO:0000256" key="7">
    <source>
        <dbReference type="SAM" id="MobiDB-lite"/>
    </source>
</evidence>
<evidence type="ECO:0000313" key="11">
    <source>
        <dbReference type="Proteomes" id="UP000603453"/>
    </source>
</evidence>
<dbReference type="GO" id="GO:0034399">
    <property type="term" value="C:nuclear periphery"/>
    <property type="evidence" value="ECO:0007669"/>
    <property type="project" value="TreeGrafter"/>
</dbReference>
<dbReference type="OrthoDB" id="2503928at2759"/>
<protein>
    <recommendedName>
        <fullName evidence="9">Man1/Src1-like C-terminal domain-containing protein</fullName>
    </recommendedName>
</protein>
<evidence type="ECO:0000256" key="1">
    <source>
        <dbReference type="ARBA" id="ARBA00004540"/>
    </source>
</evidence>
<dbReference type="Pfam" id="PF09402">
    <property type="entry name" value="MSC"/>
    <property type="match status" value="1"/>
</dbReference>
<gene>
    <name evidence="10" type="ORF">INT47_006257</name>
</gene>
<evidence type="ECO:0000256" key="2">
    <source>
        <dbReference type="ARBA" id="ARBA00022553"/>
    </source>
</evidence>
<dbReference type="Gene3D" id="1.10.10.1180">
    <property type="entry name" value="MAN1, winged-helix domain"/>
    <property type="match status" value="1"/>
</dbReference>
<evidence type="ECO:0000256" key="3">
    <source>
        <dbReference type="ARBA" id="ARBA00022692"/>
    </source>
</evidence>
<evidence type="ECO:0000256" key="8">
    <source>
        <dbReference type="SAM" id="Phobius"/>
    </source>
</evidence>
<keyword evidence="2" id="KW-0597">Phosphoprotein</keyword>
<keyword evidence="3 8" id="KW-0812">Transmembrane</keyword>
<dbReference type="InterPro" id="IPR018996">
    <property type="entry name" value="Man1/Src1-like_C"/>
</dbReference>
<dbReference type="GO" id="GO:0003682">
    <property type="term" value="F:chromatin binding"/>
    <property type="evidence" value="ECO:0007669"/>
    <property type="project" value="InterPro"/>
</dbReference>
<feature type="compositionally biased region" description="Basic residues" evidence="7">
    <location>
        <begin position="161"/>
        <end position="178"/>
    </location>
</feature>
<dbReference type="EMBL" id="JAEPRD010000065">
    <property type="protein sequence ID" value="KAG2202065.1"/>
    <property type="molecule type" value="Genomic_DNA"/>
</dbReference>
<dbReference type="GO" id="GO:0005637">
    <property type="term" value="C:nuclear inner membrane"/>
    <property type="evidence" value="ECO:0007669"/>
    <property type="project" value="UniProtKB-SubCell"/>
</dbReference>
<dbReference type="AlphaFoldDB" id="A0A8H7R1Z4"/>
<feature type="region of interest" description="Disordered" evidence="7">
    <location>
        <begin position="105"/>
        <end position="267"/>
    </location>
</feature>
<comment type="caution">
    <text evidence="10">The sequence shown here is derived from an EMBL/GenBank/DDBJ whole genome shotgun (WGS) entry which is preliminary data.</text>
</comment>
<evidence type="ECO:0000259" key="9">
    <source>
        <dbReference type="Pfam" id="PF09402"/>
    </source>
</evidence>
<evidence type="ECO:0000256" key="5">
    <source>
        <dbReference type="ARBA" id="ARBA00023136"/>
    </source>
</evidence>
<reference evidence="10" key="1">
    <citation type="submission" date="2020-12" db="EMBL/GenBank/DDBJ databases">
        <title>Metabolic potential, ecology and presence of endohyphal bacteria is reflected in genomic diversity of Mucoromycotina.</title>
        <authorList>
            <person name="Muszewska A."/>
            <person name="Okrasinska A."/>
            <person name="Steczkiewicz K."/>
            <person name="Drgas O."/>
            <person name="Orlowska M."/>
            <person name="Perlinska-Lenart U."/>
            <person name="Aleksandrzak-Piekarczyk T."/>
            <person name="Szatraj K."/>
            <person name="Zielenkiewicz U."/>
            <person name="Pilsyk S."/>
            <person name="Malc E."/>
            <person name="Mieczkowski P."/>
            <person name="Kruszewska J.S."/>
            <person name="Biernat P."/>
            <person name="Pawlowska J."/>
        </authorList>
    </citation>
    <scope>NUCLEOTIDE SEQUENCE</scope>
    <source>
        <strain evidence="10">WA0000017839</strain>
    </source>
</reference>
<dbReference type="GO" id="GO:0071763">
    <property type="term" value="P:nuclear membrane organization"/>
    <property type="evidence" value="ECO:0007669"/>
    <property type="project" value="TreeGrafter"/>
</dbReference>
<name>A0A8H7R1Z4_9FUNG</name>
<keyword evidence="5 8" id="KW-0472">Membrane</keyword>
<organism evidence="10 11">
    <name type="scientific">Mucor saturninus</name>
    <dbReference type="NCBI Taxonomy" id="64648"/>
    <lineage>
        <taxon>Eukaryota</taxon>
        <taxon>Fungi</taxon>
        <taxon>Fungi incertae sedis</taxon>
        <taxon>Mucoromycota</taxon>
        <taxon>Mucoromycotina</taxon>
        <taxon>Mucoromycetes</taxon>
        <taxon>Mucorales</taxon>
        <taxon>Mucorineae</taxon>
        <taxon>Mucoraceae</taxon>
        <taxon>Mucor</taxon>
    </lineage>
</organism>
<comment type="subcellular location">
    <subcellularLocation>
        <location evidence="1">Nucleus inner membrane</location>
    </subcellularLocation>
</comment>
<sequence length="649" mass="74026">MPNDPDIPNELYYLDDNFSIGSLRKYQLKEILATHHIPYLSSITRVDLINLFKKNIEPRRNEILQEYKQREAERLEAEAHETYGRGGRRAQRNQSELGRLQHLLHEKDADGFTIPQTPPSRKHFNPEDSFASEDDDDVYIPKQRPVKPPKSTAKLSTSTPKPKKPVVKPNRKHSKRSTHAAFNPEDSFASSGAEEVENYVPLTTQYYSEDDEQESKVEQESPVEEKEEEEEEEKVAVKEEEVAVVEEDDEDEDYNADTDDTDEDEDVGQVDQEELVLLYKDQAVPPEVFVSSGYRDKRQTLAVATARFQQWKARCTRILYGLCAAYLLIGSIGLVITSIARKNNGYCNSYPKDVNQTTNSNTGFFSLLPSSCIPCPDHGVCKGGELSCDGLYERKTPIYNFHHLLPIADDCVHNSALGKYIAKVERHIKYKLATEQGKATCEHLLAHPDHLPRDVPPTRIAVKDIMDDLNRSIQSHLPADKMEEILVIALSAVLEDPKVHYWETENNERYLGTDHCKYTFSCQAKRLYKSIPTKVKAYILLSTVGLSALAILFKVIRQKMAAKQKVNKMIQAVTDQLKKQYDNHAKDPAKYPSPALSASELRSSIVDIHDAKTISDWQKVLKQMMDHPHIRRSFVEQRGDPVEYWELTA</sequence>
<evidence type="ECO:0000256" key="6">
    <source>
        <dbReference type="ARBA" id="ARBA00023242"/>
    </source>
</evidence>
<evidence type="ECO:0000313" key="10">
    <source>
        <dbReference type="EMBL" id="KAG2202065.1"/>
    </source>
</evidence>
<evidence type="ECO:0000256" key="4">
    <source>
        <dbReference type="ARBA" id="ARBA00022989"/>
    </source>
</evidence>
<feature type="compositionally biased region" description="Acidic residues" evidence="7">
    <location>
        <begin position="242"/>
        <end position="267"/>
    </location>
</feature>
<keyword evidence="6" id="KW-0539">Nucleus</keyword>
<dbReference type="PANTHER" id="PTHR47808:SF2">
    <property type="entry name" value="LEM DOMAIN-CONTAINING PROTEIN 2"/>
    <property type="match status" value="1"/>
</dbReference>
<feature type="transmembrane region" description="Helical" evidence="8">
    <location>
        <begin position="318"/>
        <end position="340"/>
    </location>
</feature>
<keyword evidence="4 8" id="KW-1133">Transmembrane helix</keyword>
<keyword evidence="11" id="KW-1185">Reference proteome</keyword>
<dbReference type="InterPro" id="IPR044780">
    <property type="entry name" value="Heh2/Src1"/>
</dbReference>
<dbReference type="Proteomes" id="UP000603453">
    <property type="component" value="Unassembled WGS sequence"/>
</dbReference>
<proteinExistence type="predicted"/>
<feature type="transmembrane region" description="Helical" evidence="8">
    <location>
        <begin position="537"/>
        <end position="556"/>
    </location>
</feature>
<feature type="domain" description="Man1/Src1-like C-terminal" evidence="9">
    <location>
        <begin position="341"/>
        <end position="647"/>
    </location>
</feature>
<dbReference type="InterPro" id="IPR041885">
    <property type="entry name" value="MAN1_winged_helix_dom"/>
</dbReference>
<feature type="compositionally biased region" description="Acidic residues" evidence="7">
    <location>
        <begin position="221"/>
        <end position="233"/>
    </location>
</feature>
<dbReference type="PANTHER" id="PTHR47808">
    <property type="entry name" value="INNER NUCLEAR MEMBRANE PROTEIN HEH2-RELATED"/>
    <property type="match status" value="1"/>
</dbReference>
<accession>A0A8H7R1Z4</accession>
<dbReference type="GO" id="GO:0005783">
    <property type="term" value="C:endoplasmic reticulum"/>
    <property type="evidence" value="ECO:0007669"/>
    <property type="project" value="TreeGrafter"/>
</dbReference>